<dbReference type="Gene3D" id="1.20.1250.20">
    <property type="entry name" value="MFS general substrate transporter like domains"/>
    <property type="match status" value="2"/>
</dbReference>
<evidence type="ECO:0000256" key="6">
    <source>
        <dbReference type="SAM" id="Phobius"/>
    </source>
</evidence>
<organism evidence="7 8">
    <name type="scientific">Streptomyces clavuligerus</name>
    <dbReference type="NCBI Taxonomy" id="1901"/>
    <lineage>
        <taxon>Bacteria</taxon>
        <taxon>Bacillati</taxon>
        <taxon>Actinomycetota</taxon>
        <taxon>Actinomycetes</taxon>
        <taxon>Kitasatosporales</taxon>
        <taxon>Streptomycetaceae</taxon>
        <taxon>Streptomyces</taxon>
    </lineage>
</organism>
<dbReference type="GO" id="GO:0022857">
    <property type="term" value="F:transmembrane transporter activity"/>
    <property type="evidence" value="ECO:0007669"/>
    <property type="project" value="InterPro"/>
</dbReference>
<dbReference type="Pfam" id="PF07690">
    <property type="entry name" value="MFS_1"/>
    <property type="match status" value="2"/>
</dbReference>
<dbReference type="Proteomes" id="UP000002357">
    <property type="component" value="Chromosome"/>
</dbReference>
<feature type="transmembrane region" description="Helical" evidence="6">
    <location>
        <begin position="119"/>
        <end position="141"/>
    </location>
</feature>
<dbReference type="PRINTS" id="PR01035">
    <property type="entry name" value="TCRTETA"/>
</dbReference>
<keyword evidence="8" id="KW-1185">Reference proteome</keyword>
<name>B5H3A7_STRCL</name>
<reference evidence="7 8" key="1">
    <citation type="journal article" date="2010" name="Genome Biol. Evol.">
        <title>The sequence of a 1.8-mb bacterial linear plasmid reveals a rich evolutionary reservoir of secondary metabolic pathways.</title>
        <authorList>
            <person name="Medema M.H."/>
            <person name="Trefzer A."/>
            <person name="Kovalchuk A."/>
            <person name="van den Berg M."/>
            <person name="Mueller U."/>
            <person name="Heijne W."/>
            <person name="Wu L."/>
            <person name="Alam M.T."/>
            <person name="Ronning C.M."/>
            <person name="Nierman W.C."/>
            <person name="Bovenberg R.A.L."/>
            <person name="Breitling R."/>
            <person name="Takano E."/>
        </authorList>
    </citation>
    <scope>NUCLEOTIDE SEQUENCE [LARGE SCALE GENOMIC DNA]</scope>
    <source>
        <strain evidence="8">ATCC 27064 / DSM 738 / JCM 4710 / NBRC 13307 / NCIMB 12785 / NRRL 3585 / VKM Ac-602</strain>
    </source>
</reference>
<feature type="transmembrane region" description="Helical" evidence="6">
    <location>
        <begin position="29"/>
        <end position="50"/>
    </location>
</feature>
<evidence type="ECO:0000256" key="1">
    <source>
        <dbReference type="ARBA" id="ARBA00004651"/>
    </source>
</evidence>
<evidence type="ECO:0000256" key="2">
    <source>
        <dbReference type="ARBA" id="ARBA00022475"/>
    </source>
</evidence>
<dbReference type="InterPro" id="IPR001958">
    <property type="entry name" value="Tet-R_TetA/multi-R_MdtG-like"/>
</dbReference>
<sequence length="416" mass="43134">MTEPRPRPRARLRARLRTRVGRLPLTRELTVLSLAAFATAIGIGILAPTLPLLARDFGVSNTGAAAVVSAFALARLVCGAVMVRLAHRADTRRVMLWGLAVLAVSSALAGWATSYPVLLSLRIAGGVGSAMFSVSGMALVTRHAPATARARATGVYIGALLLGTALGPAAGIPFAGISLRAPLFCYAVLAALSFLLVLIGLPRGDASRPAEQGTARKRTPLRQFLRGRPYLVVLTLNFAVTWCLGVRGSLIPLHMVENLGESASLVGWVLFSSAVFNILLLPLGGRISDREGWRPVLLTGCALAALGLLTTAAVPQLWALFLGLILFGAGAGILEPPSGAVLAEVSRDGDTTPVALHSTAGDLGMILGPLAMGALADGLSFTWAFAVTTAVMAAPLLLALGPGGREGDERRTGARK</sequence>
<keyword evidence="5 6" id="KW-0472">Membrane</keyword>
<dbReference type="CDD" id="cd17325">
    <property type="entry name" value="MFS_MdtG_SLC18_like"/>
    <property type="match status" value="1"/>
</dbReference>
<dbReference type="GO" id="GO:0005886">
    <property type="term" value="C:plasma membrane"/>
    <property type="evidence" value="ECO:0007669"/>
    <property type="project" value="UniProtKB-SubCell"/>
</dbReference>
<feature type="transmembrane region" description="Helical" evidence="6">
    <location>
        <begin position="153"/>
        <end position="175"/>
    </location>
</feature>
<dbReference type="RefSeq" id="WP_003958769.1">
    <property type="nucleotide sequence ID" value="NZ_CM000913.1"/>
</dbReference>
<feature type="transmembrane region" description="Helical" evidence="6">
    <location>
        <begin position="181"/>
        <end position="201"/>
    </location>
</feature>
<protein>
    <submittedName>
        <fullName evidence="7">Arabinose efflux permease family protein</fullName>
    </submittedName>
</protein>
<dbReference type="STRING" id="1901.BB341_15465"/>
<dbReference type="GeneID" id="93730838"/>
<evidence type="ECO:0000256" key="4">
    <source>
        <dbReference type="ARBA" id="ARBA00022989"/>
    </source>
</evidence>
<keyword evidence="2" id="KW-1003">Cell membrane</keyword>
<keyword evidence="4 6" id="KW-1133">Transmembrane helix</keyword>
<comment type="subcellular location">
    <subcellularLocation>
        <location evidence="1">Cell membrane</location>
        <topology evidence="1">Multi-pass membrane protein</topology>
    </subcellularLocation>
</comment>
<dbReference type="AlphaFoldDB" id="B5H3A7"/>
<feature type="transmembrane region" description="Helical" evidence="6">
    <location>
        <begin position="354"/>
        <end position="375"/>
    </location>
</feature>
<evidence type="ECO:0000313" key="8">
    <source>
        <dbReference type="Proteomes" id="UP000002357"/>
    </source>
</evidence>
<feature type="transmembrane region" description="Helical" evidence="6">
    <location>
        <begin position="265"/>
        <end position="284"/>
    </location>
</feature>
<dbReference type="InterPro" id="IPR050189">
    <property type="entry name" value="MFS_Efflux_Transporters"/>
</dbReference>
<dbReference type="eggNOG" id="COG2814">
    <property type="taxonomic scope" value="Bacteria"/>
</dbReference>
<gene>
    <name evidence="7" type="ORF">SCLAV_2608</name>
</gene>
<proteinExistence type="predicted"/>
<feature type="transmembrane region" description="Helical" evidence="6">
    <location>
        <begin position="230"/>
        <end position="253"/>
    </location>
</feature>
<dbReference type="InterPro" id="IPR020846">
    <property type="entry name" value="MFS_dom"/>
</dbReference>
<dbReference type="OrthoDB" id="9793283at2"/>
<dbReference type="InterPro" id="IPR036259">
    <property type="entry name" value="MFS_trans_sf"/>
</dbReference>
<feature type="transmembrane region" description="Helical" evidence="6">
    <location>
        <begin position="296"/>
        <end position="314"/>
    </location>
</feature>
<dbReference type="SUPFAM" id="SSF103473">
    <property type="entry name" value="MFS general substrate transporter"/>
    <property type="match status" value="1"/>
</dbReference>
<dbReference type="PANTHER" id="PTHR43124">
    <property type="entry name" value="PURINE EFFLUX PUMP PBUE"/>
    <property type="match status" value="1"/>
</dbReference>
<keyword evidence="3 6" id="KW-0812">Transmembrane</keyword>
<feature type="transmembrane region" description="Helical" evidence="6">
    <location>
        <begin position="381"/>
        <end position="401"/>
    </location>
</feature>
<feature type="transmembrane region" description="Helical" evidence="6">
    <location>
        <begin position="320"/>
        <end position="342"/>
    </location>
</feature>
<dbReference type="PANTHER" id="PTHR43124:SF3">
    <property type="entry name" value="CHLORAMPHENICOL EFFLUX PUMP RV0191"/>
    <property type="match status" value="1"/>
</dbReference>
<feature type="transmembrane region" description="Helical" evidence="6">
    <location>
        <begin position="62"/>
        <end position="82"/>
    </location>
</feature>
<evidence type="ECO:0000256" key="5">
    <source>
        <dbReference type="ARBA" id="ARBA00023136"/>
    </source>
</evidence>
<dbReference type="PROSITE" id="PS50850">
    <property type="entry name" value="MFS"/>
    <property type="match status" value="1"/>
</dbReference>
<dbReference type="InterPro" id="IPR011701">
    <property type="entry name" value="MFS"/>
</dbReference>
<dbReference type="KEGG" id="sclf:BB341_15465"/>
<evidence type="ECO:0000256" key="3">
    <source>
        <dbReference type="ARBA" id="ARBA00022692"/>
    </source>
</evidence>
<feature type="transmembrane region" description="Helical" evidence="6">
    <location>
        <begin position="94"/>
        <end position="113"/>
    </location>
</feature>
<accession>B5H3A7</accession>
<evidence type="ECO:0000313" key="7">
    <source>
        <dbReference type="EMBL" id="EFG07680.1"/>
    </source>
</evidence>
<dbReference type="EMBL" id="CM000913">
    <property type="protein sequence ID" value="EFG07680.1"/>
    <property type="molecule type" value="Genomic_DNA"/>
</dbReference>